<dbReference type="SUPFAM" id="SSF54826">
    <property type="entry name" value="Enolase N-terminal domain-like"/>
    <property type="match status" value="1"/>
</dbReference>
<dbReference type="InterPro" id="IPR029017">
    <property type="entry name" value="Enolase-like_N"/>
</dbReference>
<dbReference type="Proteomes" id="UP000091929">
    <property type="component" value="Unassembled WGS sequence"/>
</dbReference>
<proteinExistence type="predicted"/>
<dbReference type="InterPro" id="IPR020811">
    <property type="entry name" value="Enolase_N"/>
</dbReference>
<comment type="caution">
    <text evidence="2">The sequence shown here is derived from an EMBL/GenBank/DDBJ whole genome shotgun (WGS) entry which is preliminary data.</text>
</comment>
<evidence type="ECO:0000313" key="3">
    <source>
        <dbReference type="Proteomes" id="UP000091929"/>
    </source>
</evidence>
<dbReference type="SMART" id="SM01193">
    <property type="entry name" value="Enolase_N"/>
    <property type="match status" value="1"/>
</dbReference>
<evidence type="ECO:0000259" key="1">
    <source>
        <dbReference type="SMART" id="SM01193"/>
    </source>
</evidence>
<sequence length="199" mass="22628">MTVIEDIRARKVYSSNKERNIVEVDIYTSSSFGRASVPFEGDISEIEEVVFPELVGLDAIEQKSLDELLFEITPYNKIRFALSLASAKAASSFYSLPLFRYLGGIYEGQMPLLQIEGKIFDAELNNLNINQKPKRIELDTISKIYNFSKDDKNCLISAVDEGICHISLAFNIKYLDVSNENIQIINELIRIKEYLGEEI</sequence>
<accession>A0A150IQA9</accession>
<gene>
    <name evidence="2" type="ORF">APG11_01411</name>
</gene>
<reference evidence="2 3" key="1">
    <citation type="journal article" date="2016" name="ISME J.">
        <title>Chasing the elusive Euryarchaeota class WSA2: genomes reveal a uniquely fastidious methyl-reducing methanogen.</title>
        <authorList>
            <person name="Nobu M.K."/>
            <person name="Narihiro T."/>
            <person name="Kuroda K."/>
            <person name="Mei R."/>
            <person name="Liu W.T."/>
        </authorList>
    </citation>
    <scope>NUCLEOTIDE SEQUENCE [LARGE SCALE GENOMIC DNA]</scope>
    <source>
        <strain evidence="2">B15fssc0709_Meth_Bin003</strain>
    </source>
</reference>
<name>A0A150IQA9_9EURY</name>
<organism evidence="2 3">
    <name type="scientific">Candidatus Methanofastidiosum methylothiophilum</name>
    <dbReference type="NCBI Taxonomy" id="1705564"/>
    <lineage>
        <taxon>Archaea</taxon>
        <taxon>Methanobacteriati</taxon>
        <taxon>Methanobacteriota</taxon>
        <taxon>Stenosarchaea group</taxon>
        <taxon>Candidatus Methanofastidiosia</taxon>
        <taxon>Candidatus Methanofastidiosales</taxon>
        <taxon>Candidatus Methanofastidiosaceae</taxon>
        <taxon>Candidatus Methanofastidiosum</taxon>
    </lineage>
</organism>
<dbReference type="EMBL" id="LNGF01000032">
    <property type="protein sequence ID" value="KYC47157.1"/>
    <property type="molecule type" value="Genomic_DNA"/>
</dbReference>
<protein>
    <recommendedName>
        <fullName evidence="1">Enolase N-terminal domain-containing protein</fullName>
    </recommendedName>
</protein>
<evidence type="ECO:0000313" key="2">
    <source>
        <dbReference type="EMBL" id="KYC47157.1"/>
    </source>
</evidence>
<feature type="domain" description="Enolase N-terminal" evidence="1">
    <location>
        <begin position="4"/>
        <end position="102"/>
    </location>
</feature>
<dbReference type="AlphaFoldDB" id="A0A150IQA9"/>